<sequence>MIIGTGNVVIFARSPNGKNVLGNSDWKMQIDYCNISVASECGRSDSVIVCGIFNNYHLVIINTSDVDRVYHMTHTCITPASQNCPCYTGVFVHSISRLMVLIRKRLGSHGGYYELEKWQGFNKELFRSSERRPCNLSQYLIIFSKEAAHNVAENAAIAHDRGLIRLCSQDTMRRPFRDLYVNLGNVPRNTEDDNKPNRKLGRRHSVLHESSSACVTREISFAYRNAGASGTLLEAVHSTTQTVYTTFRDSVIYVLESSSTTFTRDFERVAHKLILQKVLQIRFLQSLTTHKRFHRPWNQSCRYIPRRKRKIQIVKTDLLRKSGCLIYKIRSARGAHDQPNGFLELAELERHVQLLRLPWRLRLHVMDPHPLSQPHNCHTTSIVYRFGFVISVLAWSNGNPLPEMEPVNDPFRWSTRVNMPRVYIGGTIRWFHCVNDPVCGRLARTDIDRRIAENWESAWSSLRGDSSALIPKVEPRNPVKTSGVISGQVYCRSHSRIVRNMVVQLRFSVVFSIPVCFIQSVTMEFSSVTMVITTSGTVQTSSASVVVLIRKSKVVLAASYSDIRCIVVTMINILRHALENATDSVSIKICIAAVHKSPTPE</sequence>
<protein>
    <submittedName>
        <fullName evidence="1">Uncharacterized protein</fullName>
    </submittedName>
</protein>
<name>G7YQ86_CLOSI</name>
<dbReference type="EMBL" id="DF143965">
    <property type="protein sequence ID" value="GAA55117.1"/>
    <property type="molecule type" value="Genomic_DNA"/>
</dbReference>
<keyword evidence="2" id="KW-1185">Reference proteome</keyword>
<dbReference type="AlphaFoldDB" id="G7YQ86"/>
<dbReference type="Proteomes" id="UP000008909">
    <property type="component" value="Unassembled WGS sequence"/>
</dbReference>
<evidence type="ECO:0000313" key="1">
    <source>
        <dbReference type="EMBL" id="GAA55117.1"/>
    </source>
</evidence>
<reference key="2">
    <citation type="submission" date="2011-10" db="EMBL/GenBank/DDBJ databases">
        <title>The genome and transcriptome sequence of Clonorchis sinensis provide insights into the carcinogenic liver fluke.</title>
        <authorList>
            <person name="Wang X."/>
            <person name="Huang Y."/>
            <person name="Chen W."/>
            <person name="Liu H."/>
            <person name="Guo L."/>
            <person name="Chen Y."/>
            <person name="Luo F."/>
            <person name="Zhou W."/>
            <person name="Sun J."/>
            <person name="Mao Q."/>
            <person name="Liang P."/>
            <person name="Zhou C."/>
            <person name="Tian Y."/>
            <person name="Men J."/>
            <person name="Lv X."/>
            <person name="Huang L."/>
            <person name="Zhou J."/>
            <person name="Hu Y."/>
            <person name="Li R."/>
            <person name="Zhang F."/>
            <person name="Lei H."/>
            <person name="Li X."/>
            <person name="Hu X."/>
            <person name="Liang C."/>
            <person name="Xu J."/>
            <person name="Wu Z."/>
            <person name="Yu X."/>
        </authorList>
    </citation>
    <scope>NUCLEOTIDE SEQUENCE</scope>
    <source>
        <strain>Henan</strain>
    </source>
</reference>
<evidence type="ECO:0000313" key="2">
    <source>
        <dbReference type="Proteomes" id="UP000008909"/>
    </source>
</evidence>
<accession>G7YQ86</accession>
<gene>
    <name evidence="1" type="ORF">CLF_106882</name>
</gene>
<reference evidence="1" key="1">
    <citation type="journal article" date="2011" name="Genome Biol.">
        <title>The draft genome of the carcinogenic human liver fluke Clonorchis sinensis.</title>
        <authorList>
            <person name="Wang X."/>
            <person name="Chen W."/>
            <person name="Huang Y."/>
            <person name="Sun J."/>
            <person name="Men J."/>
            <person name="Liu H."/>
            <person name="Luo F."/>
            <person name="Guo L."/>
            <person name="Lv X."/>
            <person name="Deng C."/>
            <person name="Zhou C."/>
            <person name="Fan Y."/>
            <person name="Li X."/>
            <person name="Huang L."/>
            <person name="Hu Y."/>
            <person name="Liang C."/>
            <person name="Hu X."/>
            <person name="Xu J."/>
            <person name="Yu X."/>
        </authorList>
    </citation>
    <scope>NUCLEOTIDE SEQUENCE [LARGE SCALE GENOMIC DNA]</scope>
    <source>
        <strain evidence="1">Henan</strain>
    </source>
</reference>
<proteinExistence type="predicted"/>
<organism evidence="1 2">
    <name type="scientific">Clonorchis sinensis</name>
    <name type="common">Chinese liver fluke</name>
    <dbReference type="NCBI Taxonomy" id="79923"/>
    <lineage>
        <taxon>Eukaryota</taxon>
        <taxon>Metazoa</taxon>
        <taxon>Spiralia</taxon>
        <taxon>Lophotrochozoa</taxon>
        <taxon>Platyhelminthes</taxon>
        <taxon>Trematoda</taxon>
        <taxon>Digenea</taxon>
        <taxon>Opisthorchiida</taxon>
        <taxon>Opisthorchiata</taxon>
        <taxon>Opisthorchiidae</taxon>
        <taxon>Clonorchis</taxon>
    </lineage>
</organism>